<accession>A0A644ZUZ9</accession>
<evidence type="ECO:0000259" key="1">
    <source>
        <dbReference type="PROSITE" id="PS51154"/>
    </source>
</evidence>
<dbReference type="InterPro" id="IPR002589">
    <property type="entry name" value="Macro_dom"/>
</dbReference>
<name>A0A644ZUZ9_9ZZZZ</name>
<dbReference type="PANTHER" id="PTHR11106:SF27">
    <property type="entry name" value="MACRO DOMAIN-CONTAINING PROTEIN"/>
    <property type="match status" value="1"/>
</dbReference>
<dbReference type="SUPFAM" id="SSF52949">
    <property type="entry name" value="Macro domain-like"/>
    <property type="match status" value="1"/>
</dbReference>
<dbReference type="Gene3D" id="3.40.220.10">
    <property type="entry name" value="Leucine Aminopeptidase, subunit E, domain 1"/>
    <property type="match status" value="1"/>
</dbReference>
<dbReference type="Pfam" id="PF01661">
    <property type="entry name" value="Macro"/>
    <property type="match status" value="1"/>
</dbReference>
<gene>
    <name evidence="2" type="primary">ymdB_31</name>
    <name evidence="2" type="ORF">SDC9_91416</name>
</gene>
<dbReference type="SMART" id="SM00506">
    <property type="entry name" value="A1pp"/>
    <property type="match status" value="1"/>
</dbReference>
<dbReference type="InterPro" id="IPR043472">
    <property type="entry name" value="Macro_dom-like"/>
</dbReference>
<dbReference type="PANTHER" id="PTHR11106">
    <property type="entry name" value="GANGLIOSIDE INDUCED DIFFERENTIATION ASSOCIATED PROTEIN 2-RELATED"/>
    <property type="match status" value="1"/>
</dbReference>
<dbReference type="AlphaFoldDB" id="A0A644ZUZ9"/>
<evidence type="ECO:0000313" key="2">
    <source>
        <dbReference type="EMBL" id="MPM44735.1"/>
    </source>
</evidence>
<comment type="caution">
    <text evidence="2">The sequence shown here is derived from an EMBL/GenBank/DDBJ whole genome shotgun (WGS) entry which is preliminary data.</text>
</comment>
<protein>
    <submittedName>
        <fullName evidence="2">O-acetyl-ADP-ribose deacetylase</fullName>
        <ecNumber evidence="2">3.5.1.-</ecNumber>
    </submittedName>
</protein>
<reference evidence="2" key="1">
    <citation type="submission" date="2019-08" db="EMBL/GenBank/DDBJ databases">
        <authorList>
            <person name="Kucharzyk K."/>
            <person name="Murdoch R.W."/>
            <person name="Higgins S."/>
            <person name="Loffler F."/>
        </authorList>
    </citation>
    <scope>NUCLEOTIDE SEQUENCE</scope>
</reference>
<proteinExistence type="predicted"/>
<dbReference type="PROSITE" id="PS51154">
    <property type="entry name" value="MACRO"/>
    <property type="match status" value="1"/>
</dbReference>
<feature type="domain" description="Macro" evidence="1">
    <location>
        <begin position="1"/>
        <end position="168"/>
    </location>
</feature>
<dbReference type="EC" id="3.5.1.-" evidence="2"/>
<keyword evidence="2" id="KW-0378">Hydrolase</keyword>
<dbReference type="GO" id="GO:0016787">
    <property type="term" value="F:hydrolase activity"/>
    <property type="evidence" value="ECO:0007669"/>
    <property type="project" value="UniProtKB-KW"/>
</dbReference>
<dbReference type="EMBL" id="VSSQ01010594">
    <property type="protein sequence ID" value="MPM44735.1"/>
    <property type="molecule type" value="Genomic_DNA"/>
</dbReference>
<sequence>MPFQIVRNNITHMKVDAIVNTTNPSLEPDGGVCAAIFAAAGEDHLKAECASLAPVAVGQAVLTKGYLLPAKYVIHTVGPIWRGGHLQEASLLADSYRSALRIAQNHGLSSLAFPLISSGLHGYPKAQALQIALQVIGAFLLENDMNIFLVVYDREAFEISSQLFKRVQAYIENSDVDERHLTRRRKASERSDSSMILRENMESLPVDPTIQYSQYMNQSPAAGTAKTRSLDEVVNNVGESFSQMVLRWIDEKGFSDPEVYRRANLDRRVFSSLRGKDYQPTKRTALALAIALELNLDQTTDLLRSAGYALSRHNTGDRIIQFFIEEHRYNVLEINQVLYRFEQKLLGSEMSFDERP</sequence>
<organism evidence="2">
    <name type="scientific">bioreactor metagenome</name>
    <dbReference type="NCBI Taxonomy" id="1076179"/>
    <lineage>
        <taxon>unclassified sequences</taxon>
        <taxon>metagenomes</taxon>
        <taxon>ecological metagenomes</taxon>
    </lineage>
</organism>